<dbReference type="EMBL" id="FZMP01000168">
    <property type="protein sequence ID" value="SNQ61216.1"/>
    <property type="molecule type" value="Genomic_DNA"/>
</dbReference>
<evidence type="ECO:0000313" key="3">
    <source>
        <dbReference type="Proteomes" id="UP000218615"/>
    </source>
</evidence>
<dbReference type="Proteomes" id="UP000218615">
    <property type="component" value="Unassembled WGS sequence"/>
</dbReference>
<reference evidence="3" key="1">
    <citation type="submission" date="2017-06" db="EMBL/GenBank/DDBJ databases">
        <authorList>
            <person name="Cremers G."/>
        </authorList>
    </citation>
    <scope>NUCLEOTIDE SEQUENCE [LARGE SCALE GENOMIC DNA]</scope>
</reference>
<organism evidence="2 3">
    <name type="scientific">Candidatus Methanoperedens nitratireducens</name>
    <dbReference type="NCBI Taxonomy" id="1392998"/>
    <lineage>
        <taxon>Archaea</taxon>
        <taxon>Methanobacteriati</taxon>
        <taxon>Methanobacteriota</taxon>
        <taxon>Stenosarchaea group</taxon>
        <taxon>Methanomicrobia</taxon>
        <taxon>Methanosarcinales</taxon>
        <taxon>ANME-2 cluster</taxon>
        <taxon>Candidatus Methanoperedentaceae</taxon>
        <taxon>Candidatus Methanoperedens</taxon>
    </lineage>
</organism>
<feature type="transmembrane region" description="Helical" evidence="1">
    <location>
        <begin position="81"/>
        <end position="99"/>
    </location>
</feature>
<dbReference type="AlphaFoldDB" id="A0A284VPJ9"/>
<evidence type="ECO:0000256" key="1">
    <source>
        <dbReference type="SAM" id="Phobius"/>
    </source>
</evidence>
<name>A0A284VPJ9_9EURY</name>
<feature type="transmembrane region" description="Helical" evidence="1">
    <location>
        <begin position="41"/>
        <end position="60"/>
    </location>
</feature>
<accession>A0A284VPJ9</accession>
<dbReference type="RefSeq" id="WP_096205913.1">
    <property type="nucleotide sequence ID" value="NZ_FZMP01000168.1"/>
</dbReference>
<keyword evidence="1" id="KW-0812">Transmembrane</keyword>
<keyword evidence="1" id="KW-0472">Membrane</keyword>
<keyword evidence="1" id="KW-1133">Transmembrane helix</keyword>
<sequence>MFLNLLFVSPALAAAPNTNYVPLVAIPGVNADAGLLTYLSGLYNFLISVVGILAMAVIIYGGMRYLTSAGNPSSVEEAKDAITSAVTGLILALVSWLILSTINPDILVLKSVGVSGAGTYSYADAKNTCVANAPAQGRRLILAFALMERKFTRNQEQLWFRRF</sequence>
<gene>
    <name evidence="2" type="ORF">MNV_250033</name>
</gene>
<dbReference type="InterPro" id="IPR043993">
    <property type="entry name" value="T4SS_pilin"/>
</dbReference>
<evidence type="ECO:0000313" key="2">
    <source>
        <dbReference type="EMBL" id="SNQ61216.1"/>
    </source>
</evidence>
<keyword evidence="3" id="KW-1185">Reference proteome</keyword>
<proteinExistence type="predicted"/>
<dbReference type="Pfam" id="PF18895">
    <property type="entry name" value="T4SS_pilin"/>
    <property type="match status" value="1"/>
</dbReference>
<protein>
    <submittedName>
        <fullName evidence="2">Uncharacterized protein</fullName>
    </submittedName>
</protein>